<sequence length="106" mass="12221">MAKVESWTKSHCCGPGHQYLWFQSLNLEYPLLHMARVGLHWQLGTLTWNTKTRQHSAALILSKKTGLRWLLSLNKALSHFSVNEDIEVMCFLQCGEPFADIYETDV</sequence>
<protein>
    <submittedName>
        <fullName evidence="1">Uncharacterized protein</fullName>
    </submittedName>
</protein>
<reference evidence="1" key="1">
    <citation type="journal article" date="2022" name="bioRxiv">
        <title>Sequencing and chromosome-scale assembly of the giantPleurodeles waltlgenome.</title>
        <authorList>
            <person name="Brown T."/>
            <person name="Elewa A."/>
            <person name="Iarovenko S."/>
            <person name="Subramanian E."/>
            <person name="Araus A.J."/>
            <person name="Petzold A."/>
            <person name="Susuki M."/>
            <person name="Suzuki K.-i.T."/>
            <person name="Hayashi T."/>
            <person name="Toyoda A."/>
            <person name="Oliveira C."/>
            <person name="Osipova E."/>
            <person name="Leigh N.D."/>
            <person name="Simon A."/>
            <person name="Yun M.H."/>
        </authorList>
    </citation>
    <scope>NUCLEOTIDE SEQUENCE</scope>
    <source>
        <strain evidence="1">20211129_DDA</strain>
        <tissue evidence="1">Liver</tissue>
    </source>
</reference>
<dbReference type="EMBL" id="JANPWB010000013">
    <property type="protein sequence ID" value="KAJ1104229.1"/>
    <property type="molecule type" value="Genomic_DNA"/>
</dbReference>
<name>A0AAV7MMA7_PLEWA</name>
<dbReference type="AlphaFoldDB" id="A0AAV7MMA7"/>
<gene>
    <name evidence="1" type="ORF">NDU88_001641</name>
</gene>
<keyword evidence="2" id="KW-1185">Reference proteome</keyword>
<proteinExistence type="predicted"/>
<accession>A0AAV7MMA7</accession>
<dbReference type="Proteomes" id="UP001066276">
    <property type="component" value="Chromosome 9"/>
</dbReference>
<evidence type="ECO:0000313" key="2">
    <source>
        <dbReference type="Proteomes" id="UP001066276"/>
    </source>
</evidence>
<organism evidence="1 2">
    <name type="scientific">Pleurodeles waltl</name>
    <name type="common">Iberian ribbed newt</name>
    <dbReference type="NCBI Taxonomy" id="8319"/>
    <lineage>
        <taxon>Eukaryota</taxon>
        <taxon>Metazoa</taxon>
        <taxon>Chordata</taxon>
        <taxon>Craniata</taxon>
        <taxon>Vertebrata</taxon>
        <taxon>Euteleostomi</taxon>
        <taxon>Amphibia</taxon>
        <taxon>Batrachia</taxon>
        <taxon>Caudata</taxon>
        <taxon>Salamandroidea</taxon>
        <taxon>Salamandridae</taxon>
        <taxon>Pleurodelinae</taxon>
        <taxon>Pleurodeles</taxon>
    </lineage>
</organism>
<evidence type="ECO:0000313" key="1">
    <source>
        <dbReference type="EMBL" id="KAJ1104229.1"/>
    </source>
</evidence>
<comment type="caution">
    <text evidence="1">The sequence shown here is derived from an EMBL/GenBank/DDBJ whole genome shotgun (WGS) entry which is preliminary data.</text>
</comment>